<dbReference type="EMBL" id="CYKH01001133">
    <property type="protein sequence ID" value="CUG84879.1"/>
    <property type="molecule type" value="Genomic_DNA"/>
</dbReference>
<keyword evidence="2" id="KW-1185">Reference proteome</keyword>
<dbReference type="AlphaFoldDB" id="A0A0S4J2I0"/>
<accession>A0A0S4J2I0</accession>
<proteinExistence type="predicted"/>
<dbReference type="Proteomes" id="UP000051952">
    <property type="component" value="Unassembled WGS sequence"/>
</dbReference>
<evidence type="ECO:0000313" key="1">
    <source>
        <dbReference type="EMBL" id="CUG84879.1"/>
    </source>
</evidence>
<dbReference type="VEuPathDB" id="TriTrypDB:BSAL_89065"/>
<dbReference type="SUPFAM" id="SSF81383">
    <property type="entry name" value="F-box domain"/>
    <property type="match status" value="1"/>
</dbReference>
<dbReference type="Gene3D" id="3.80.10.10">
    <property type="entry name" value="Ribonuclease Inhibitor"/>
    <property type="match status" value="1"/>
</dbReference>
<sequence>MSVLEENDDDAQQDECVTSSLEQVGYDCIWEVCLYLGSDYSTVAALAQTCRTMYAYCTEEYIWRNIASLTLPQDSFRQLDVKHMGLLTSARADERRRFRAQQRAGLNLFGDDVDELSHVGNGDLTDMSRYLPGYFRDQVRGHVLRSVTRNIQLFVEAAMAGAQGAATSECNASTMLTLVKKREGDLRGYFATARDISFPQSCIGRAGATLLASSLSLCCDSDQGVCYLTRLDLSNQLMRDQGAESLLAALIGSRGMLHSLRTVLLGNNKLTDALAVWLGNFIFHSVSRGGALQELDVRGNPNLSEEVIVHAASGLGRAMFGTDGRQQGSFLLGTSTGLRNLLLDCERDGSDNCAAWSRI</sequence>
<dbReference type="InterPro" id="IPR032675">
    <property type="entry name" value="LRR_dom_sf"/>
</dbReference>
<name>A0A0S4J2I0_BODSA</name>
<evidence type="ECO:0008006" key="3">
    <source>
        <dbReference type="Google" id="ProtNLM"/>
    </source>
</evidence>
<protein>
    <recommendedName>
        <fullName evidence="3">F-box domain-containing protein</fullName>
    </recommendedName>
</protein>
<dbReference type="SUPFAM" id="SSF52047">
    <property type="entry name" value="RNI-like"/>
    <property type="match status" value="1"/>
</dbReference>
<dbReference type="InterPro" id="IPR036047">
    <property type="entry name" value="F-box-like_dom_sf"/>
</dbReference>
<reference evidence="2" key="1">
    <citation type="submission" date="2015-09" db="EMBL/GenBank/DDBJ databases">
        <authorList>
            <consortium name="Pathogen Informatics"/>
        </authorList>
    </citation>
    <scope>NUCLEOTIDE SEQUENCE [LARGE SCALE GENOMIC DNA]</scope>
    <source>
        <strain evidence="2">Lake Konstanz</strain>
    </source>
</reference>
<organism evidence="1 2">
    <name type="scientific">Bodo saltans</name>
    <name type="common">Flagellated protozoan</name>
    <dbReference type="NCBI Taxonomy" id="75058"/>
    <lineage>
        <taxon>Eukaryota</taxon>
        <taxon>Discoba</taxon>
        <taxon>Euglenozoa</taxon>
        <taxon>Kinetoplastea</taxon>
        <taxon>Metakinetoplastina</taxon>
        <taxon>Eubodonida</taxon>
        <taxon>Bodonidae</taxon>
        <taxon>Bodo</taxon>
    </lineage>
</organism>
<evidence type="ECO:0000313" key="2">
    <source>
        <dbReference type="Proteomes" id="UP000051952"/>
    </source>
</evidence>
<gene>
    <name evidence="1" type="ORF">BSAL_89065</name>
</gene>
<feature type="non-terminal residue" evidence="1">
    <location>
        <position position="359"/>
    </location>
</feature>